<feature type="compositionally biased region" description="Basic and acidic residues" evidence="1">
    <location>
        <begin position="530"/>
        <end position="539"/>
    </location>
</feature>
<feature type="compositionally biased region" description="Low complexity" evidence="1">
    <location>
        <begin position="652"/>
        <end position="662"/>
    </location>
</feature>
<feature type="compositionally biased region" description="Polar residues" evidence="1">
    <location>
        <begin position="730"/>
        <end position="747"/>
    </location>
</feature>
<accession>A0A2A9NB74</accession>
<dbReference type="STRING" id="703135.A0A2A9NB74"/>
<dbReference type="Proteomes" id="UP000242287">
    <property type="component" value="Unassembled WGS sequence"/>
</dbReference>
<feature type="compositionally biased region" description="Acidic residues" evidence="1">
    <location>
        <begin position="516"/>
        <end position="529"/>
    </location>
</feature>
<dbReference type="InterPro" id="IPR016024">
    <property type="entry name" value="ARM-type_fold"/>
</dbReference>
<evidence type="ECO:0000313" key="3">
    <source>
        <dbReference type="Proteomes" id="UP000242287"/>
    </source>
</evidence>
<gene>
    <name evidence="2" type="ORF">AMATHDRAFT_67926</name>
</gene>
<keyword evidence="3" id="KW-1185">Reference proteome</keyword>
<sequence>MTLQPGCYYISNVKQKNVVYLKNSDAFEPLRGKPYPQRASDDMGEQWNISRFRNGKYSIQSVRHMSHASTKSGYNLSPSDWAVEGKRGDNSVHYFSIEETSVKGQYIIRTTDSRLCWYLNDGEPETPIGLSSNHSDPRCWWTFKAPPTLEVRCAITINYRQVSCTGRGPGYQLSLEDEGAAEDDTWMITHHSGSKYLIQDYGVDTYVRPNDQGTHVITSEKGYLWTIKPHGKNSSCYVIYTRRDGRELVWTVQDSKIVLASANQGDSVFRIRVVDQMEGNLQNFDYNTQKITAEEFAGHLNSIHPDIQARAIENIETVISNSDIMTEELLEALVLVRTQASPAAQAQITEALTSIAEILFDALNPKTNVGLRKCIIQLLEPIIMSVGDEDEIPFDISEATVACLVGDLRLDDDEIVTSACNILEGIAHLLHDAEAETALQYIKPLLRREQSEVVVAALQLLLSMIQEKGLKPDEQIFQRVQELSQSPNAQIKIPASMVQKEKENFDEDGNYIRISDDDEGFDDEGDEGDHDDRDNDFRGRSTKQNQHNRADANFPKYDTPPRNTNKSTVSEDHRSSNINLNSSRNTPPRNANKTTMSEHDRSSNINVNTSRNKDRAPASSTSAGGNADTDSSKKTSASNSSGGGNAEPNLRSSSSTQSPFGSGNRGYEAYQDRSRRGDNRYDSRPQEPQPRSRASPPRQQTPPPRQQGSQPQTPPLRQQGPSSSQQSSQDPNNPTYGTTPVSTSNAKPKQPHVFKPRFIYY</sequence>
<dbReference type="SUPFAM" id="SSF50370">
    <property type="entry name" value="Ricin B-like lectins"/>
    <property type="match status" value="1"/>
</dbReference>
<dbReference type="Gene3D" id="2.80.10.50">
    <property type="match status" value="1"/>
</dbReference>
<dbReference type="OrthoDB" id="3266227at2759"/>
<feature type="compositionally biased region" description="Polar residues" evidence="1">
    <location>
        <begin position="586"/>
        <end position="595"/>
    </location>
</feature>
<feature type="compositionally biased region" description="Low complexity" evidence="1">
    <location>
        <begin position="576"/>
        <end position="585"/>
    </location>
</feature>
<protein>
    <submittedName>
        <fullName evidence="2">Uncharacterized protein</fullName>
    </submittedName>
</protein>
<organism evidence="2 3">
    <name type="scientific">Amanita thiersii Skay4041</name>
    <dbReference type="NCBI Taxonomy" id="703135"/>
    <lineage>
        <taxon>Eukaryota</taxon>
        <taxon>Fungi</taxon>
        <taxon>Dikarya</taxon>
        <taxon>Basidiomycota</taxon>
        <taxon>Agaricomycotina</taxon>
        <taxon>Agaricomycetes</taxon>
        <taxon>Agaricomycetidae</taxon>
        <taxon>Agaricales</taxon>
        <taxon>Pluteineae</taxon>
        <taxon>Amanitaceae</taxon>
        <taxon>Amanita</taxon>
    </lineage>
</organism>
<proteinExistence type="predicted"/>
<feature type="region of interest" description="Disordered" evidence="1">
    <location>
        <begin position="500"/>
        <end position="761"/>
    </location>
</feature>
<feature type="compositionally biased region" description="Low complexity" evidence="1">
    <location>
        <begin position="689"/>
        <end position="698"/>
    </location>
</feature>
<dbReference type="EMBL" id="KZ302119">
    <property type="protein sequence ID" value="PFH47318.1"/>
    <property type="molecule type" value="Genomic_DNA"/>
</dbReference>
<feature type="compositionally biased region" description="Basic and acidic residues" evidence="1">
    <location>
        <begin position="670"/>
        <end position="685"/>
    </location>
</feature>
<evidence type="ECO:0000256" key="1">
    <source>
        <dbReference type="SAM" id="MobiDB-lite"/>
    </source>
</evidence>
<dbReference type="Gene3D" id="1.25.10.10">
    <property type="entry name" value="Leucine-rich Repeat Variant"/>
    <property type="match status" value="1"/>
</dbReference>
<dbReference type="AlphaFoldDB" id="A0A2A9NB74"/>
<dbReference type="SUPFAM" id="SSF48371">
    <property type="entry name" value="ARM repeat"/>
    <property type="match status" value="1"/>
</dbReference>
<reference evidence="2 3" key="1">
    <citation type="submission" date="2014-02" db="EMBL/GenBank/DDBJ databases">
        <title>Transposable element dynamics among asymbiotic and ectomycorrhizal Amanita fungi.</title>
        <authorList>
            <consortium name="DOE Joint Genome Institute"/>
            <person name="Hess J."/>
            <person name="Skrede I."/>
            <person name="Wolfe B."/>
            <person name="LaButti K."/>
            <person name="Ohm R.A."/>
            <person name="Grigoriev I.V."/>
            <person name="Pringle A."/>
        </authorList>
    </citation>
    <scope>NUCLEOTIDE SEQUENCE [LARGE SCALE GENOMIC DNA]</scope>
    <source>
        <strain evidence="2 3">SKay4041</strain>
    </source>
</reference>
<dbReference type="InterPro" id="IPR011989">
    <property type="entry name" value="ARM-like"/>
</dbReference>
<dbReference type="InterPro" id="IPR035992">
    <property type="entry name" value="Ricin_B-like_lectins"/>
</dbReference>
<feature type="compositionally biased region" description="Low complexity" evidence="1">
    <location>
        <begin position="718"/>
        <end position="729"/>
    </location>
</feature>
<name>A0A2A9NB74_9AGAR</name>
<evidence type="ECO:0000313" key="2">
    <source>
        <dbReference type="EMBL" id="PFH47318.1"/>
    </source>
</evidence>